<dbReference type="GO" id="GO:0017025">
    <property type="term" value="F:TBP-class protein binding"/>
    <property type="evidence" value="ECO:0007669"/>
    <property type="project" value="InterPro"/>
</dbReference>
<sequence>MRTNKFCPLYYQTNAPPSNPVAMTEEQEEELEKTVIHNDNEELIKVEGTKIVLGKQLIESADEVRRKSLVLKFPKQQLPPKKKRRVGTTVHCDYLNRPHKSIHRRRTDPMVTLSSILEAIINDMRDLPNTYPFHTPVNAKVVKDYYKIITRPMDLQTLRENVRKRLYPSREEFREHLELIVKNSATYNGPKHSLTQISQSMLDLCDEKLKEKEDKLARLEKAINPLLDDDDQVAFSFILDNIVTQKMMAVPDSWPFHHPVNKKFVPDYYKVIVSPMDLETIRKNISKHKYQSRESFLDDVNLILTNSVKYNGLESQYTKTAQEIVNICYQTLTEYDEHLTQLEKDICTAKEAALEEAELESLDPMTPGPYTPQPPDLYDTNTSHSMSRDASVFQDESNMSVMDIPTATSEKQITQMRQGRGRLGEEDSDVDIEGYEEEEEEDGKPKTPAPEGEDGDGDLADEEEGTVQQPQASVLYEDLLMSEGEDDEEDAGSDEEGDNPFSAIQLSESGSDSDVESGGIRPKQPHVLQENTRMGMDNEESMMSYEGDGGEASHGLEDSNISYGSYEEPDPKSNAQDTSFSSIGGYEVSEEEEDEEEEQRSGPSVLSQVHLSEDEEDSEDFHSIAGDSDLDSDE</sequence>
<evidence type="ECO:0000313" key="6">
    <source>
        <dbReference type="EMBL" id="KFO21986.1"/>
    </source>
</evidence>
<keyword evidence="3" id="KW-0175">Coiled coil</keyword>
<dbReference type="InterPro" id="IPR036427">
    <property type="entry name" value="Bromodomain-like_sf"/>
</dbReference>
<gene>
    <name evidence="6" type="ORF">H920_16627</name>
</gene>
<dbReference type="Pfam" id="PF15288">
    <property type="entry name" value="zf-CCHC_6"/>
    <property type="match status" value="1"/>
</dbReference>
<feature type="compositionally biased region" description="Acidic residues" evidence="4">
    <location>
        <begin position="451"/>
        <end position="465"/>
    </location>
</feature>
<dbReference type="PRINTS" id="PR00503">
    <property type="entry name" value="BROMODOMAIN"/>
</dbReference>
<keyword evidence="7" id="KW-1185">Reference proteome</keyword>
<feature type="domain" description="Bromo" evidence="5">
    <location>
        <begin position="125"/>
        <end position="195"/>
    </location>
</feature>
<dbReference type="FunFam" id="1.20.920.10:FF:000019">
    <property type="entry name" value="Transcription initiation factor TFIID subunit"/>
    <property type="match status" value="1"/>
</dbReference>
<name>A0A091DGQ5_FUKDA</name>
<keyword evidence="6" id="KW-0648">Protein biosynthesis</keyword>
<evidence type="ECO:0000259" key="5">
    <source>
        <dbReference type="PROSITE" id="PS50014"/>
    </source>
</evidence>
<dbReference type="CDD" id="cd05511">
    <property type="entry name" value="Bromo_TFIID"/>
    <property type="match status" value="2"/>
</dbReference>
<feature type="compositionally biased region" description="Polar residues" evidence="4">
    <location>
        <begin position="601"/>
        <end position="610"/>
    </location>
</feature>
<dbReference type="SMART" id="SM00297">
    <property type="entry name" value="BROMO"/>
    <property type="match status" value="2"/>
</dbReference>
<dbReference type="SUPFAM" id="SSF47370">
    <property type="entry name" value="Bromodomain"/>
    <property type="match status" value="2"/>
</dbReference>
<feature type="compositionally biased region" description="Pro residues" evidence="4">
    <location>
        <begin position="366"/>
        <end position="375"/>
    </location>
</feature>
<feature type="region of interest" description="Disordered" evidence="4">
    <location>
        <begin position="358"/>
        <end position="634"/>
    </location>
</feature>
<evidence type="ECO:0000313" key="7">
    <source>
        <dbReference type="Proteomes" id="UP000028990"/>
    </source>
</evidence>
<dbReference type="Pfam" id="PF00439">
    <property type="entry name" value="Bromodomain"/>
    <property type="match status" value="2"/>
</dbReference>
<dbReference type="GO" id="GO:0005669">
    <property type="term" value="C:transcription factor TFIID complex"/>
    <property type="evidence" value="ECO:0007669"/>
    <property type="project" value="InterPro"/>
</dbReference>
<feature type="compositionally biased region" description="Polar residues" evidence="4">
    <location>
        <begin position="573"/>
        <end position="582"/>
    </location>
</feature>
<feature type="compositionally biased region" description="Acidic residues" evidence="4">
    <location>
        <begin position="426"/>
        <end position="442"/>
    </location>
</feature>
<evidence type="ECO:0000256" key="1">
    <source>
        <dbReference type="ARBA" id="ARBA00023117"/>
    </source>
</evidence>
<dbReference type="AlphaFoldDB" id="A0A091DGQ5"/>
<keyword evidence="6" id="KW-0396">Initiation factor</keyword>
<dbReference type="PANTHER" id="PTHR13900">
    <property type="entry name" value="TRANSCRIPTION INITIATION FACTOR TFIID"/>
    <property type="match status" value="1"/>
</dbReference>
<proteinExistence type="predicted"/>
<dbReference type="PROSITE" id="PS00633">
    <property type="entry name" value="BROMODOMAIN_1"/>
    <property type="match status" value="1"/>
</dbReference>
<feature type="compositionally biased region" description="Polar residues" evidence="4">
    <location>
        <begin position="394"/>
        <end position="417"/>
    </location>
</feature>
<feature type="compositionally biased region" description="Acidic residues" evidence="4">
    <location>
        <begin position="483"/>
        <end position="498"/>
    </location>
</feature>
<dbReference type="Gene3D" id="1.20.920.10">
    <property type="entry name" value="Bromodomain-like"/>
    <property type="match status" value="2"/>
</dbReference>
<dbReference type="GO" id="GO:0004402">
    <property type="term" value="F:histone acetyltransferase activity"/>
    <property type="evidence" value="ECO:0007669"/>
    <property type="project" value="InterPro"/>
</dbReference>
<organism evidence="6 7">
    <name type="scientific">Fukomys damarensis</name>
    <name type="common">Damaraland mole rat</name>
    <name type="synonym">Cryptomys damarensis</name>
    <dbReference type="NCBI Taxonomy" id="885580"/>
    <lineage>
        <taxon>Eukaryota</taxon>
        <taxon>Metazoa</taxon>
        <taxon>Chordata</taxon>
        <taxon>Craniata</taxon>
        <taxon>Vertebrata</taxon>
        <taxon>Euteleostomi</taxon>
        <taxon>Mammalia</taxon>
        <taxon>Eutheria</taxon>
        <taxon>Euarchontoglires</taxon>
        <taxon>Glires</taxon>
        <taxon>Rodentia</taxon>
        <taxon>Hystricomorpha</taxon>
        <taxon>Bathyergidae</taxon>
        <taxon>Fukomys</taxon>
    </lineage>
</organism>
<dbReference type="GO" id="GO:0003743">
    <property type="term" value="F:translation initiation factor activity"/>
    <property type="evidence" value="ECO:0007669"/>
    <property type="project" value="UniProtKB-KW"/>
</dbReference>
<feature type="domain" description="Bromo" evidence="5">
    <location>
        <begin position="248"/>
        <end position="318"/>
    </location>
</feature>
<dbReference type="InterPro" id="IPR040240">
    <property type="entry name" value="TAF1"/>
</dbReference>
<dbReference type="InterPro" id="IPR041670">
    <property type="entry name" value="Znf-CCHC_6"/>
</dbReference>
<feature type="compositionally biased region" description="Acidic residues" evidence="4">
    <location>
        <begin position="588"/>
        <end position="598"/>
    </location>
</feature>
<feature type="compositionally biased region" description="Low complexity" evidence="4">
    <location>
        <begin position="507"/>
        <end position="519"/>
    </location>
</feature>
<dbReference type="GO" id="GO:0016251">
    <property type="term" value="F:RNA polymerase II general transcription initiation factor activity"/>
    <property type="evidence" value="ECO:0007669"/>
    <property type="project" value="InterPro"/>
</dbReference>
<evidence type="ECO:0000256" key="3">
    <source>
        <dbReference type="SAM" id="Coils"/>
    </source>
</evidence>
<feature type="coiled-coil region" evidence="3">
    <location>
        <begin position="202"/>
        <end position="229"/>
    </location>
</feature>
<accession>A0A091DGQ5</accession>
<protein>
    <submittedName>
        <fullName evidence="6">Transcription initiation factor TFIID subunit 1</fullName>
    </submittedName>
</protein>
<keyword evidence="1 2" id="KW-0103">Bromodomain</keyword>
<dbReference type="PROSITE" id="PS50014">
    <property type="entry name" value="BROMODOMAIN_2"/>
    <property type="match status" value="2"/>
</dbReference>
<dbReference type="EMBL" id="KN124216">
    <property type="protein sequence ID" value="KFO21986.1"/>
    <property type="molecule type" value="Genomic_DNA"/>
</dbReference>
<evidence type="ECO:0000256" key="4">
    <source>
        <dbReference type="SAM" id="MobiDB-lite"/>
    </source>
</evidence>
<dbReference type="Proteomes" id="UP000028990">
    <property type="component" value="Unassembled WGS sequence"/>
</dbReference>
<dbReference type="GO" id="GO:0051123">
    <property type="term" value="P:RNA polymerase II preinitiation complex assembly"/>
    <property type="evidence" value="ECO:0007669"/>
    <property type="project" value="TreeGrafter"/>
</dbReference>
<dbReference type="InterPro" id="IPR001487">
    <property type="entry name" value="Bromodomain"/>
</dbReference>
<evidence type="ECO:0000256" key="2">
    <source>
        <dbReference type="PROSITE-ProRule" id="PRU00035"/>
    </source>
</evidence>
<dbReference type="InterPro" id="IPR018359">
    <property type="entry name" value="Bromodomain_CS"/>
</dbReference>
<dbReference type="PANTHER" id="PTHR13900:SF0">
    <property type="entry name" value="TRANSCRIPTION INITIATION FACTOR TFIID SUBUNIT 1"/>
    <property type="match status" value="1"/>
</dbReference>
<dbReference type="FunFam" id="1.20.920.10:FF:000020">
    <property type="entry name" value="Transcription initiation factor TFIID subunit"/>
    <property type="match status" value="1"/>
</dbReference>
<reference evidence="6 7" key="1">
    <citation type="submission" date="2013-11" db="EMBL/GenBank/DDBJ databases">
        <title>The Damaraland mole rat (Fukomys damarensis) genome and evolution of African mole rats.</title>
        <authorList>
            <person name="Gladyshev V.N."/>
            <person name="Fang X."/>
        </authorList>
    </citation>
    <scope>NUCLEOTIDE SEQUENCE [LARGE SCALE GENOMIC DNA]</scope>
    <source>
        <tissue evidence="6">Liver</tissue>
    </source>
</reference>